<feature type="transmembrane region" description="Helical" evidence="1">
    <location>
        <begin position="84"/>
        <end position="103"/>
    </location>
</feature>
<name>A0ABQ5X491_9PROT</name>
<keyword evidence="3" id="KW-1185">Reference proteome</keyword>
<comment type="caution">
    <text evidence="2">The sequence shown here is derived from an EMBL/GenBank/DDBJ whole genome shotgun (WGS) entry which is preliminary data.</text>
</comment>
<sequence length="160" mass="17161">MTGIAVTKNKEQTRHQRDDLALDGLSFLLADVQDNLGNFLTAFLTIQSWPSNRIGAAIAAGGLGAVLARFAGGWALDIFPRRRLMLAVCCAVTFMSVTVMAWAPLFYPIVLAHFIAGGAGALFTPVLPPSAIIQRGPKAILSAWAVMSPSIIWAMRRPVL</sequence>
<dbReference type="PANTHER" id="PTHR23539">
    <property type="entry name" value="MFS TRANSPORTER"/>
    <property type="match status" value="1"/>
</dbReference>
<keyword evidence="1" id="KW-0472">Membrane</keyword>
<keyword evidence="1" id="KW-0812">Transmembrane</keyword>
<dbReference type="SUPFAM" id="SSF103473">
    <property type="entry name" value="MFS general substrate transporter"/>
    <property type="match status" value="1"/>
</dbReference>
<keyword evidence="1" id="KW-1133">Transmembrane helix</keyword>
<dbReference type="PANTHER" id="PTHR23539:SF1">
    <property type="entry name" value="MAJOR FACILITATOR SUPERFAMILY (MFS) PROFILE DOMAIN-CONTAINING PROTEIN"/>
    <property type="match status" value="1"/>
</dbReference>
<evidence type="ECO:0000313" key="3">
    <source>
        <dbReference type="Proteomes" id="UP001156672"/>
    </source>
</evidence>
<reference evidence="3" key="1">
    <citation type="journal article" date="2019" name="Int. J. Syst. Evol. Microbiol.">
        <title>The Global Catalogue of Microorganisms (GCM) 10K type strain sequencing project: providing services to taxonomists for standard genome sequencing and annotation.</title>
        <authorList>
            <consortium name="The Broad Institute Genomics Platform"/>
            <consortium name="The Broad Institute Genome Sequencing Center for Infectious Disease"/>
            <person name="Wu L."/>
            <person name="Ma J."/>
        </authorList>
    </citation>
    <scope>NUCLEOTIDE SEQUENCE [LARGE SCALE GENOMIC DNA]</scope>
    <source>
        <strain evidence="3">NBRC 3250</strain>
    </source>
</reference>
<protein>
    <recommendedName>
        <fullName evidence="4">Major facilitator superfamily (MFS) profile domain-containing protein</fullName>
    </recommendedName>
</protein>
<evidence type="ECO:0000313" key="2">
    <source>
        <dbReference type="EMBL" id="GLQ69682.1"/>
    </source>
</evidence>
<dbReference type="Proteomes" id="UP001156672">
    <property type="component" value="Unassembled WGS sequence"/>
</dbReference>
<evidence type="ECO:0000256" key="1">
    <source>
        <dbReference type="SAM" id="Phobius"/>
    </source>
</evidence>
<feature type="transmembrane region" description="Helical" evidence="1">
    <location>
        <begin position="109"/>
        <end position="127"/>
    </location>
</feature>
<proteinExistence type="predicted"/>
<accession>A0ABQ5X491</accession>
<gene>
    <name evidence="2" type="ORF">GCM10007866_21350</name>
</gene>
<evidence type="ECO:0008006" key="4">
    <source>
        <dbReference type="Google" id="ProtNLM"/>
    </source>
</evidence>
<dbReference type="InterPro" id="IPR036259">
    <property type="entry name" value="MFS_trans_sf"/>
</dbReference>
<dbReference type="Gene3D" id="1.20.1250.20">
    <property type="entry name" value="MFS general substrate transporter like domains"/>
    <property type="match status" value="1"/>
</dbReference>
<dbReference type="EMBL" id="BSNW01000045">
    <property type="protein sequence ID" value="GLQ69682.1"/>
    <property type="molecule type" value="Genomic_DNA"/>
</dbReference>
<organism evidence="2 3">
    <name type="scientific">Gluconobacter albidus</name>
    <dbReference type="NCBI Taxonomy" id="318683"/>
    <lineage>
        <taxon>Bacteria</taxon>
        <taxon>Pseudomonadati</taxon>
        <taxon>Pseudomonadota</taxon>
        <taxon>Alphaproteobacteria</taxon>
        <taxon>Acetobacterales</taxon>
        <taxon>Acetobacteraceae</taxon>
        <taxon>Gluconobacter</taxon>
    </lineage>
</organism>